<comment type="similarity">
    <text evidence="2">Belongs to the GtrA family.</text>
</comment>
<dbReference type="RefSeq" id="WP_203847266.1">
    <property type="nucleotide sequence ID" value="NZ_BAAAVW010000011.1"/>
</dbReference>
<reference evidence="8" key="1">
    <citation type="submission" date="2021-01" db="EMBL/GenBank/DDBJ databases">
        <title>Whole genome shotgun sequence of Dactylosporangium siamense NBRC 106093.</title>
        <authorList>
            <person name="Komaki H."/>
            <person name="Tamura T."/>
        </authorList>
    </citation>
    <scope>NUCLEOTIDE SEQUENCE</scope>
    <source>
        <strain evidence="8">NBRC 106093</strain>
    </source>
</reference>
<dbReference type="PANTHER" id="PTHR38459:SF1">
    <property type="entry name" value="PROPHAGE BACTOPRENOL-LINKED GLUCOSE TRANSLOCASE HOMOLOG"/>
    <property type="match status" value="1"/>
</dbReference>
<dbReference type="AlphaFoldDB" id="A0A919PKL1"/>
<comment type="subcellular location">
    <subcellularLocation>
        <location evidence="1">Membrane</location>
        <topology evidence="1">Multi-pass membrane protein</topology>
    </subcellularLocation>
</comment>
<keyword evidence="4 6" id="KW-1133">Transmembrane helix</keyword>
<evidence type="ECO:0000313" key="9">
    <source>
        <dbReference type="Proteomes" id="UP000660611"/>
    </source>
</evidence>
<feature type="domain" description="GtrA/DPMS transmembrane" evidence="7">
    <location>
        <begin position="36"/>
        <end position="148"/>
    </location>
</feature>
<feature type="transmembrane region" description="Helical" evidence="6">
    <location>
        <begin position="126"/>
        <end position="148"/>
    </location>
</feature>
<dbReference type="EMBL" id="BONQ01000052">
    <property type="protein sequence ID" value="GIG45469.1"/>
    <property type="molecule type" value="Genomic_DNA"/>
</dbReference>
<evidence type="ECO:0000256" key="5">
    <source>
        <dbReference type="ARBA" id="ARBA00023136"/>
    </source>
</evidence>
<comment type="caution">
    <text evidence="8">The sequence shown here is derived from an EMBL/GenBank/DDBJ whole genome shotgun (WGS) entry which is preliminary data.</text>
</comment>
<dbReference type="InterPro" id="IPR051401">
    <property type="entry name" value="GtrA_CellWall_Glycosyl"/>
</dbReference>
<sequence length="167" mass="18367">MGATRLAERTGDLLTGWVDRLPPRLRRFLPRDLVGFAMLGGFTLSVDLALLVLLRRTTDLPLPAAVSIAYLAAFGLNFVLNRTVNFRSHAPVGRQVVRYALVAVGDYLLTVGVSSGLAALGLDFRVARLAASFTVAVFTYAASRWWVFRDRPGTGPDRFTWRADRDG</sequence>
<feature type="transmembrane region" description="Helical" evidence="6">
    <location>
        <begin position="100"/>
        <end position="120"/>
    </location>
</feature>
<accession>A0A919PKL1</accession>
<dbReference type="InterPro" id="IPR007267">
    <property type="entry name" value="GtrA_DPMS_TM"/>
</dbReference>
<evidence type="ECO:0000256" key="1">
    <source>
        <dbReference type="ARBA" id="ARBA00004141"/>
    </source>
</evidence>
<organism evidence="8 9">
    <name type="scientific">Dactylosporangium siamense</name>
    <dbReference type="NCBI Taxonomy" id="685454"/>
    <lineage>
        <taxon>Bacteria</taxon>
        <taxon>Bacillati</taxon>
        <taxon>Actinomycetota</taxon>
        <taxon>Actinomycetes</taxon>
        <taxon>Micromonosporales</taxon>
        <taxon>Micromonosporaceae</taxon>
        <taxon>Dactylosporangium</taxon>
    </lineage>
</organism>
<evidence type="ECO:0000259" key="7">
    <source>
        <dbReference type="Pfam" id="PF04138"/>
    </source>
</evidence>
<gene>
    <name evidence="8" type="ORF">Dsi01nite_035100</name>
</gene>
<evidence type="ECO:0000256" key="6">
    <source>
        <dbReference type="SAM" id="Phobius"/>
    </source>
</evidence>
<protein>
    <recommendedName>
        <fullName evidence="7">GtrA/DPMS transmembrane domain-containing protein</fullName>
    </recommendedName>
</protein>
<proteinExistence type="inferred from homology"/>
<evidence type="ECO:0000313" key="8">
    <source>
        <dbReference type="EMBL" id="GIG45469.1"/>
    </source>
</evidence>
<evidence type="ECO:0000256" key="3">
    <source>
        <dbReference type="ARBA" id="ARBA00022692"/>
    </source>
</evidence>
<evidence type="ECO:0000256" key="4">
    <source>
        <dbReference type="ARBA" id="ARBA00022989"/>
    </source>
</evidence>
<feature type="transmembrane region" description="Helical" evidence="6">
    <location>
        <begin position="33"/>
        <end position="54"/>
    </location>
</feature>
<evidence type="ECO:0000256" key="2">
    <source>
        <dbReference type="ARBA" id="ARBA00009399"/>
    </source>
</evidence>
<dbReference type="PANTHER" id="PTHR38459">
    <property type="entry name" value="PROPHAGE BACTOPRENOL-LINKED GLUCOSE TRANSLOCASE HOMOLOG"/>
    <property type="match status" value="1"/>
</dbReference>
<dbReference type="Proteomes" id="UP000660611">
    <property type="component" value="Unassembled WGS sequence"/>
</dbReference>
<dbReference type="GO" id="GO:0000271">
    <property type="term" value="P:polysaccharide biosynthetic process"/>
    <property type="evidence" value="ECO:0007669"/>
    <property type="project" value="InterPro"/>
</dbReference>
<dbReference type="Pfam" id="PF04138">
    <property type="entry name" value="GtrA_DPMS_TM"/>
    <property type="match status" value="1"/>
</dbReference>
<keyword evidence="9" id="KW-1185">Reference proteome</keyword>
<keyword evidence="3 6" id="KW-0812">Transmembrane</keyword>
<dbReference type="GO" id="GO:0005886">
    <property type="term" value="C:plasma membrane"/>
    <property type="evidence" value="ECO:0007669"/>
    <property type="project" value="TreeGrafter"/>
</dbReference>
<feature type="transmembrane region" description="Helical" evidence="6">
    <location>
        <begin position="60"/>
        <end position="80"/>
    </location>
</feature>
<name>A0A919PKL1_9ACTN</name>
<keyword evidence="5 6" id="KW-0472">Membrane</keyword>